<dbReference type="CDD" id="cd06261">
    <property type="entry name" value="TM_PBP2"/>
    <property type="match status" value="1"/>
</dbReference>
<dbReference type="Pfam" id="PF00528">
    <property type="entry name" value="BPD_transp_1"/>
    <property type="match status" value="1"/>
</dbReference>
<evidence type="ECO:0000259" key="9">
    <source>
        <dbReference type="PROSITE" id="PS50928"/>
    </source>
</evidence>
<organism evidence="10 11">
    <name type="scientific">Raineyella fluvialis</name>
    <dbReference type="NCBI Taxonomy" id="2662261"/>
    <lineage>
        <taxon>Bacteria</taxon>
        <taxon>Bacillati</taxon>
        <taxon>Actinomycetota</taxon>
        <taxon>Actinomycetes</taxon>
        <taxon>Propionibacteriales</taxon>
        <taxon>Propionibacteriaceae</taxon>
        <taxon>Raineyella</taxon>
    </lineage>
</organism>
<dbReference type="GO" id="GO:0055085">
    <property type="term" value="P:transmembrane transport"/>
    <property type="evidence" value="ECO:0007669"/>
    <property type="project" value="InterPro"/>
</dbReference>
<dbReference type="EMBL" id="CP045725">
    <property type="protein sequence ID" value="QGF24553.1"/>
    <property type="molecule type" value="Genomic_DNA"/>
</dbReference>
<feature type="transmembrane region" description="Helical" evidence="7">
    <location>
        <begin position="115"/>
        <end position="136"/>
    </location>
</feature>
<dbReference type="Gene3D" id="1.10.3720.10">
    <property type="entry name" value="MetI-like"/>
    <property type="match status" value="1"/>
</dbReference>
<sequence length="301" mass="33040">MSVSSGARGVGGDGADGPTRRRRSPSPVLLLISPSVIFMLLLFAWPMVSGILQAFQTPGGYGLENITRMVTDPQFVPAVRNTVLLIIVLLPLQFALALVMAFLLQAKPKLQGLHFYIWAVPIAVSDLAAGLVWLSIFTDRGFLNSALNHVGVGPILWLSYQKPVLEFATIICAEVWRATSLVMVIIVSGMQGIPKDYDEAASVFGAGFWDRLRYVWLPLLRPSMQVALILRTILAFQTFAVAQALTGLNFPLLVGETYRFYTQLQNPNVAAALALVVMLVSMAFAFLYLRLLRDDTNQAAR</sequence>
<evidence type="ECO:0000256" key="6">
    <source>
        <dbReference type="ARBA" id="ARBA00023136"/>
    </source>
</evidence>
<dbReference type="GO" id="GO:0005886">
    <property type="term" value="C:plasma membrane"/>
    <property type="evidence" value="ECO:0007669"/>
    <property type="project" value="UniProtKB-SubCell"/>
</dbReference>
<name>A0A5Q2FHF2_9ACTN</name>
<evidence type="ECO:0000256" key="5">
    <source>
        <dbReference type="ARBA" id="ARBA00022989"/>
    </source>
</evidence>
<evidence type="ECO:0000313" key="11">
    <source>
        <dbReference type="Proteomes" id="UP000386847"/>
    </source>
</evidence>
<keyword evidence="3" id="KW-1003">Cell membrane</keyword>
<evidence type="ECO:0000256" key="8">
    <source>
        <dbReference type="SAM" id="MobiDB-lite"/>
    </source>
</evidence>
<dbReference type="PROSITE" id="PS50928">
    <property type="entry name" value="ABC_TM1"/>
    <property type="match status" value="1"/>
</dbReference>
<gene>
    <name evidence="10" type="ORF">Rai3103_13905</name>
</gene>
<dbReference type="RefSeq" id="WP_153573082.1">
    <property type="nucleotide sequence ID" value="NZ_CP045725.1"/>
</dbReference>
<feature type="region of interest" description="Disordered" evidence="8">
    <location>
        <begin position="1"/>
        <end position="22"/>
    </location>
</feature>
<dbReference type="InterPro" id="IPR035906">
    <property type="entry name" value="MetI-like_sf"/>
</dbReference>
<feature type="transmembrane region" description="Helical" evidence="7">
    <location>
        <begin position="167"/>
        <end position="187"/>
    </location>
</feature>
<proteinExistence type="inferred from homology"/>
<dbReference type="KEGG" id="rain:Rai3103_13905"/>
<feature type="domain" description="ABC transmembrane type-1" evidence="9">
    <location>
        <begin position="79"/>
        <end position="288"/>
    </location>
</feature>
<keyword evidence="11" id="KW-1185">Reference proteome</keyword>
<evidence type="ECO:0000256" key="7">
    <source>
        <dbReference type="RuleBase" id="RU363032"/>
    </source>
</evidence>
<reference evidence="10 11" key="1">
    <citation type="submission" date="2019-10" db="EMBL/GenBank/DDBJ databases">
        <title>Genomic analysis of Raineyella sp. CBA3103.</title>
        <authorList>
            <person name="Roh S.W."/>
        </authorList>
    </citation>
    <scope>NUCLEOTIDE SEQUENCE [LARGE SCALE GENOMIC DNA]</scope>
    <source>
        <strain evidence="10 11">CBA3103</strain>
    </source>
</reference>
<dbReference type="InterPro" id="IPR000515">
    <property type="entry name" value="MetI-like"/>
</dbReference>
<keyword evidence="4 7" id="KW-0812">Transmembrane</keyword>
<dbReference type="Proteomes" id="UP000386847">
    <property type="component" value="Chromosome"/>
</dbReference>
<protein>
    <submittedName>
        <fullName evidence="10">ABC transporter permease subunit</fullName>
    </submittedName>
</protein>
<feature type="transmembrane region" description="Helical" evidence="7">
    <location>
        <begin position="83"/>
        <end position="103"/>
    </location>
</feature>
<comment type="subcellular location">
    <subcellularLocation>
        <location evidence="1 7">Cell membrane</location>
        <topology evidence="1 7">Multi-pass membrane protein</topology>
    </subcellularLocation>
</comment>
<keyword evidence="6 7" id="KW-0472">Membrane</keyword>
<dbReference type="InterPro" id="IPR051393">
    <property type="entry name" value="ABC_transporter_permease"/>
</dbReference>
<evidence type="ECO:0000256" key="4">
    <source>
        <dbReference type="ARBA" id="ARBA00022692"/>
    </source>
</evidence>
<accession>A0A5Q2FHF2</accession>
<dbReference type="SUPFAM" id="SSF161098">
    <property type="entry name" value="MetI-like"/>
    <property type="match status" value="1"/>
</dbReference>
<comment type="similarity">
    <text evidence="7">Belongs to the binding-protein-dependent transport system permease family.</text>
</comment>
<keyword evidence="2 7" id="KW-0813">Transport</keyword>
<feature type="transmembrane region" description="Helical" evidence="7">
    <location>
        <begin position="228"/>
        <end position="250"/>
    </location>
</feature>
<feature type="transmembrane region" description="Helical" evidence="7">
    <location>
        <begin position="270"/>
        <end position="291"/>
    </location>
</feature>
<dbReference type="PANTHER" id="PTHR30193">
    <property type="entry name" value="ABC TRANSPORTER PERMEASE PROTEIN"/>
    <property type="match status" value="1"/>
</dbReference>
<evidence type="ECO:0000256" key="1">
    <source>
        <dbReference type="ARBA" id="ARBA00004651"/>
    </source>
</evidence>
<evidence type="ECO:0000313" key="10">
    <source>
        <dbReference type="EMBL" id="QGF24553.1"/>
    </source>
</evidence>
<evidence type="ECO:0000256" key="2">
    <source>
        <dbReference type="ARBA" id="ARBA00022448"/>
    </source>
</evidence>
<evidence type="ECO:0000256" key="3">
    <source>
        <dbReference type="ARBA" id="ARBA00022475"/>
    </source>
</evidence>
<dbReference type="PANTHER" id="PTHR30193:SF41">
    <property type="entry name" value="DIACETYLCHITOBIOSE UPTAKE SYSTEM PERMEASE PROTEIN NGCF"/>
    <property type="match status" value="1"/>
</dbReference>
<dbReference type="AlphaFoldDB" id="A0A5Q2FHF2"/>
<feature type="transmembrane region" description="Helical" evidence="7">
    <location>
        <begin position="28"/>
        <end position="48"/>
    </location>
</feature>
<keyword evidence="5 7" id="KW-1133">Transmembrane helix</keyword>